<dbReference type="EC" id="3.6.-.-" evidence="2"/>
<comment type="caution">
    <text evidence="2">The sequence shown here is derived from an EMBL/GenBank/DDBJ whole genome shotgun (WGS) entry which is preliminary data.</text>
</comment>
<organism evidence="2">
    <name type="scientific">mine drainage metagenome</name>
    <dbReference type="NCBI Taxonomy" id="410659"/>
    <lineage>
        <taxon>unclassified sequences</taxon>
        <taxon>metagenomes</taxon>
        <taxon>ecological metagenomes</taxon>
    </lineage>
</organism>
<accession>A0A1J5QQX1</accession>
<feature type="domain" description="AAA" evidence="1">
    <location>
        <begin position="1"/>
        <end position="189"/>
    </location>
</feature>
<dbReference type="EMBL" id="MLJW01000505">
    <property type="protein sequence ID" value="OIQ86025.1"/>
    <property type="molecule type" value="Genomic_DNA"/>
</dbReference>
<dbReference type="Pfam" id="PF13614">
    <property type="entry name" value="AAA_31"/>
    <property type="match status" value="1"/>
</dbReference>
<dbReference type="PANTHER" id="PTHR13696">
    <property type="entry name" value="P-LOOP CONTAINING NUCLEOSIDE TRIPHOSPHATE HYDROLASE"/>
    <property type="match status" value="1"/>
</dbReference>
<dbReference type="CDD" id="cd02042">
    <property type="entry name" value="ParAB_family"/>
    <property type="match status" value="1"/>
</dbReference>
<gene>
    <name evidence="2" type="primary">soj_30</name>
    <name evidence="2" type="ORF">GALL_321230</name>
</gene>
<name>A0A1J5QQX1_9ZZZZ</name>
<dbReference type="Gene3D" id="3.40.50.300">
    <property type="entry name" value="P-loop containing nucleotide triphosphate hydrolases"/>
    <property type="match status" value="1"/>
</dbReference>
<dbReference type="InterPro" id="IPR027417">
    <property type="entry name" value="P-loop_NTPase"/>
</dbReference>
<evidence type="ECO:0000313" key="2">
    <source>
        <dbReference type="EMBL" id="OIQ86025.1"/>
    </source>
</evidence>
<evidence type="ECO:0000259" key="1">
    <source>
        <dbReference type="Pfam" id="PF13614"/>
    </source>
</evidence>
<protein>
    <submittedName>
        <fullName evidence="2">Sporulation initiation inhibitor protein Soj</fullName>
        <ecNumber evidence="2">3.6.-.-</ecNumber>
    </submittedName>
</protein>
<sequence>MKKLALFNHKGGVGKTTLTVNIADALAEMGKKVLLVDADPQCNLTSFYIDEDKLEALLGESGEEGSEATLWSAIKPVVAGRGDIAPVGMWDVGSKNTRLYPGDVMLAMYEEELPQAWTESFARKTRGYDVMTAMSRAVGTAADDWSADVVIYDVGPNVGALNRAVLLDCDAFITPVASDLFSLRALSTVGVSVARWIRDWQTIRSLASPADLPTLFNGKPAFLGYVTSAYKVNSGRSAANPHADWEKRIAPRVRDRIVADLRAVDPALVPHGSNKLGAIKHFHSLAAEAQKYGVAIGKLRGYVNSGHYPTVDEAASEFTELAAEIVSRTGI</sequence>
<dbReference type="SUPFAM" id="SSF52540">
    <property type="entry name" value="P-loop containing nucleoside triphosphate hydrolases"/>
    <property type="match status" value="1"/>
</dbReference>
<keyword evidence="2" id="KW-0378">Hydrolase</keyword>
<dbReference type="InterPro" id="IPR050678">
    <property type="entry name" value="DNA_Partitioning_ATPase"/>
</dbReference>
<proteinExistence type="predicted"/>
<dbReference type="GO" id="GO:0016787">
    <property type="term" value="F:hydrolase activity"/>
    <property type="evidence" value="ECO:0007669"/>
    <property type="project" value="UniProtKB-KW"/>
</dbReference>
<dbReference type="AlphaFoldDB" id="A0A1J5QQX1"/>
<dbReference type="InterPro" id="IPR025669">
    <property type="entry name" value="AAA_dom"/>
</dbReference>
<dbReference type="PANTHER" id="PTHR13696:SF99">
    <property type="entry name" value="COBYRINIC ACID AC-DIAMIDE SYNTHASE"/>
    <property type="match status" value="1"/>
</dbReference>
<reference evidence="2" key="1">
    <citation type="submission" date="2016-10" db="EMBL/GenBank/DDBJ databases">
        <title>Sequence of Gallionella enrichment culture.</title>
        <authorList>
            <person name="Poehlein A."/>
            <person name="Muehling M."/>
            <person name="Daniel R."/>
        </authorList>
    </citation>
    <scope>NUCLEOTIDE SEQUENCE</scope>
</reference>